<evidence type="ECO:0000259" key="1">
    <source>
        <dbReference type="Pfam" id="PF13475"/>
    </source>
</evidence>
<accession>A0A9D0YYA3</accession>
<gene>
    <name evidence="2" type="ORF">IAC85_01130</name>
</gene>
<dbReference type="EMBL" id="DVFU01000023">
    <property type="protein sequence ID" value="HIQ64322.1"/>
    <property type="molecule type" value="Genomic_DNA"/>
</dbReference>
<reference evidence="2" key="2">
    <citation type="journal article" date="2021" name="PeerJ">
        <title>Extensive microbial diversity within the chicken gut microbiome revealed by metagenomics and culture.</title>
        <authorList>
            <person name="Gilroy R."/>
            <person name="Ravi A."/>
            <person name="Getino M."/>
            <person name="Pursley I."/>
            <person name="Horton D.L."/>
            <person name="Alikhan N.F."/>
            <person name="Baker D."/>
            <person name="Gharbi K."/>
            <person name="Hall N."/>
            <person name="Watson M."/>
            <person name="Adriaenssens E.M."/>
            <person name="Foster-Nyarko E."/>
            <person name="Jarju S."/>
            <person name="Secka A."/>
            <person name="Antonio M."/>
            <person name="Oren A."/>
            <person name="Chaudhuri R.R."/>
            <person name="La Ragione R."/>
            <person name="Hildebrand F."/>
            <person name="Pallen M.J."/>
        </authorList>
    </citation>
    <scope>NUCLEOTIDE SEQUENCE</scope>
    <source>
        <strain evidence="2">CHK165-10780</strain>
    </source>
</reference>
<evidence type="ECO:0000313" key="3">
    <source>
        <dbReference type="Proteomes" id="UP000886725"/>
    </source>
</evidence>
<dbReference type="Proteomes" id="UP000886725">
    <property type="component" value="Unassembled WGS sequence"/>
</dbReference>
<dbReference type="InterPro" id="IPR025197">
    <property type="entry name" value="DUF4116"/>
</dbReference>
<feature type="domain" description="DUF4116" evidence="1">
    <location>
        <begin position="544"/>
        <end position="593"/>
    </location>
</feature>
<dbReference type="AlphaFoldDB" id="A0A9D0YYA3"/>
<protein>
    <submittedName>
        <fullName evidence="2">DUF4116 domain-containing protein</fullName>
    </submittedName>
</protein>
<reference evidence="2" key="1">
    <citation type="submission" date="2020-10" db="EMBL/GenBank/DDBJ databases">
        <authorList>
            <person name="Gilroy R."/>
        </authorList>
    </citation>
    <scope>NUCLEOTIDE SEQUENCE</scope>
    <source>
        <strain evidence="2">CHK165-10780</strain>
    </source>
</reference>
<feature type="domain" description="DUF4116" evidence="1">
    <location>
        <begin position="383"/>
        <end position="417"/>
    </location>
</feature>
<feature type="domain" description="DUF4116" evidence="1">
    <location>
        <begin position="595"/>
        <end position="641"/>
    </location>
</feature>
<organism evidence="2 3">
    <name type="scientific">Candidatus Faecenecus gallistercoris</name>
    <dbReference type="NCBI Taxonomy" id="2840793"/>
    <lineage>
        <taxon>Bacteria</taxon>
        <taxon>Bacillati</taxon>
        <taxon>Bacillota</taxon>
        <taxon>Bacillota incertae sedis</taxon>
        <taxon>Candidatus Faecenecus</taxon>
    </lineage>
</organism>
<comment type="caution">
    <text evidence="2">The sequence shown here is derived from an EMBL/GenBank/DDBJ whole genome shotgun (WGS) entry which is preliminary data.</text>
</comment>
<feature type="domain" description="DUF4116" evidence="1">
    <location>
        <begin position="695"/>
        <end position="735"/>
    </location>
</feature>
<proteinExistence type="predicted"/>
<name>A0A9D0YYA3_9FIRM</name>
<evidence type="ECO:0000313" key="2">
    <source>
        <dbReference type="EMBL" id="HIQ64322.1"/>
    </source>
</evidence>
<feature type="domain" description="DUF4116" evidence="1">
    <location>
        <begin position="419"/>
        <end position="467"/>
    </location>
</feature>
<dbReference type="Pfam" id="PF13475">
    <property type="entry name" value="DUF4116"/>
    <property type="match status" value="6"/>
</dbReference>
<sequence length="812" mass="93106">MEKSGTEFLNRLYKDMHMSDVVMHTASPSDKPSEKIEKYLDRLERVHEKVMNHPTDTGIRSLKKFYYDHYVIKPENISDKYWQFLDSQYFEQYGIHLNERLKQQHIQTILTDQKTSLDKWIDYLSSNDARFFPTWAKYWAFQGMLNIGAYDNKNEVYKRRDKSTVAPFVDLNQEVLAKVIDMIVQSVNQEQVEENFQQLVENGNFQKIYTLLLKQHKEKIMFNANTAGVWKKYDMGSDYHPLWESLQGKNTGWCTAGADTCKKQLAGGDFYVYYTYDEKGEATNPRLAIRMDGKNQIGEIRGIAQDQNIEPNFGEIVEEKIQDFPDRDKYKKRLHDTKMLTTMYKKYQNHELLTKDDLLFIYGSVEGCGWQNDPRLNELREVAFKTASGELKNNPEVVMAAVRQNYHALEYASEELKSNPEFMLEVVKQNGLALEYASEEMRSNPTIILEAIKQNGFALVYASEDLKSNSEFMLEAVKLNYNVLEYAGEEMKSNPEFMLEAVKQNGLALEYASEELKSDSKIVMAAVKQYHQALQYASDEIKSNFEFVKKVVNLNGLALRFASDELKNNPEIVMLAVAKSYGIALQYASKNLKNNPEIVMAALKPNGAAFAFASEELKSNPEFVMTAVQQNYSVFEYAGAEVKNNPAVVMTAIQSFNNLVDEYRKDSQTDFNELRNEIEDSGTPLRSASAELRKNPEFMLEAIKACEYVMIDADSTLKQDKQFVLQAIQANPNVYLGEEWKDDVDIKKAIIREKEQREKSKTEQASLSINQTVPNTLDSEVLAEKIVADMVNGLKNTNGGMSEETNHSSKAK</sequence>
<feature type="domain" description="DUF4116" evidence="1">
    <location>
        <begin position="469"/>
        <end position="517"/>
    </location>
</feature>